<evidence type="ECO:0000313" key="3">
    <source>
        <dbReference type="EMBL" id="CAB4872584.1"/>
    </source>
</evidence>
<name>A0A6J7DVN5_9ZZZZ</name>
<organism evidence="3">
    <name type="scientific">freshwater metagenome</name>
    <dbReference type="NCBI Taxonomy" id="449393"/>
    <lineage>
        <taxon>unclassified sequences</taxon>
        <taxon>metagenomes</taxon>
        <taxon>ecological metagenomes</taxon>
    </lineage>
</organism>
<keyword evidence="1" id="KW-0472">Membrane</keyword>
<dbReference type="InterPro" id="IPR012495">
    <property type="entry name" value="TadE-like_dom"/>
</dbReference>
<accession>A0A6J7DVN5</accession>
<sequence>MKSRREQSSRGAAAVEFAIVVPLLLLILLGLIDFGRMFYVQVSLNAASREGARASSLGRTTTQVNQVVQASSPNTAKLSSLGAASTLAVPAATVCPASPTATTTTAVTVTVPFTWILPVGLLQFYEPGNSRADSMTLTSRSEMLCVG</sequence>
<dbReference type="EMBL" id="CAFBLS010000079">
    <property type="protein sequence ID" value="CAB4872584.1"/>
    <property type="molecule type" value="Genomic_DNA"/>
</dbReference>
<evidence type="ECO:0000256" key="1">
    <source>
        <dbReference type="SAM" id="Phobius"/>
    </source>
</evidence>
<gene>
    <name evidence="3" type="ORF">UFOPK3402_00778</name>
</gene>
<protein>
    <submittedName>
        <fullName evidence="3">Unannotated protein</fullName>
    </submittedName>
</protein>
<keyword evidence="1" id="KW-0812">Transmembrane</keyword>
<feature type="transmembrane region" description="Helical" evidence="1">
    <location>
        <begin position="12"/>
        <end position="32"/>
    </location>
</feature>
<reference evidence="3" key="1">
    <citation type="submission" date="2020-05" db="EMBL/GenBank/DDBJ databases">
        <authorList>
            <person name="Chiriac C."/>
            <person name="Salcher M."/>
            <person name="Ghai R."/>
            <person name="Kavagutti S V."/>
        </authorList>
    </citation>
    <scope>NUCLEOTIDE SEQUENCE</scope>
</reference>
<feature type="domain" description="TadE-like" evidence="2">
    <location>
        <begin position="11"/>
        <end position="53"/>
    </location>
</feature>
<keyword evidence="1" id="KW-1133">Transmembrane helix</keyword>
<proteinExistence type="predicted"/>
<evidence type="ECO:0000259" key="2">
    <source>
        <dbReference type="Pfam" id="PF07811"/>
    </source>
</evidence>
<dbReference type="AlphaFoldDB" id="A0A6J7DVN5"/>
<dbReference type="Pfam" id="PF07811">
    <property type="entry name" value="TadE"/>
    <property type="match status" value="1"/>
</dbReference>